<keyword evidence="3" id="KW-1185">Reference proteome</keyword>
<gene>
    <name evidence="2" type="ORF">MPLG2_3162</name>
</gene>
<dbReference type="InterPro" id="IPR027802">
    <property type="entry name" value="Multi-ubiquitin_dom"/>
</dbReference>
<name>A0A2N9JKT4_9ACTN</name>
<dbReference type="AlphaFoldDB" id="A0A2N9JKT4"/>
<accession>A0A2N9JKT4</accession>
<dbReference type="KEGG" id="mgg:MPLG2_3162"/>
<evidence type="ECO:0000313" key="3">
    <source>
        <dbReference type="Proteomes" id="UP000238164"/>
    </source>
</evidence>
<sequence>MTAQAEAHAKKITIYIDGESYETTSGRTPVATLRGLRRPPVPADKDLWLDIEDEQDQELDAAGTLDVVDGMRFFTEIDAITIRIDRVEYEVYKHKMTGVELRAVPSPDVPADRDLWLDVPDKRDVKVQDEDVVRLKDGVRFFTAPGRINPGRAS</sequence>
<dbReference type="Pfam" id="PF14452">
    <property type="entry name" value="Multi_ubiq"/>
    <property type="match status" value="1"/>
</dbReference>
<evidence type="ECO:0000313" key="2">
    <source>
        <dbReference type="EMBL" id="SPD88192.1"/>
    </source>
</evidence>
<evidence type="ECO:0000259" key="1">
    <source>
        <dbReference type="Pfam" id="PF14452"/>
    </source>
</evidence>
<organism evidence="2 3">
    <name type="scientific">Micropruina glycogenica</name>
    <dbReference type="NCBI Taxonomy" id="75385"/>
    <lineage>
        <taxon>Bacteria</taxon>
        <taxon>Bacillati</taxon>
        <taxon>Actinomycetota</taxon>
        <taxon>Actinomycetes</taxon>
        <taxon>Propionibacteriales</taxon>
        <taxon>Nocardioidaceae</taxon>
        <taxon>Micropruina</taxon>
    </lineage>
</organism>
<feature type="domain" description="Multi-ubiquitin" evidence="1">
    <location>
        <begin position="81"/>
        <end position="143"/>
    </location>
</feature>
<reference evidence="2 3" key="1">
    <citation type="submission" date="2018-02" db="EMBL/GenBank/DDBJ databases">
        <authorList>
            <person name="Cohen D.B."/>
            <person name="Kent A.D."/>
        </authorList>
    </citation>
    <scope>NUCLEOTIDE SEQUENCE [LARGE SCALE GENOMIC DNA]</scope>
    <source>
        <strain evidence="2">1</strain>
    </source>
</reference>
<dbReference type="RefSeq" id="WP_105186751.1">
    <property type="nucleotide sequence ID" value="NZ_BAAAGO010000044.1"/>
</dbReference>
<dbReference type="EMBL" id="LT985188">
    <property type="protein sequence ID" value="SPD88192.1"/>
    <property type="molecule type" value="Genomic_DNA"/>
</dbReference>
<dbReference type="OrthoDB" id="8256314at2"/>
<dbReference type="Proteomes" id="UP000238164">
    <property type="component" value="Chromosome 1"/>
</dbReference>
<protein>
    <recommendedName>
        <fullName evidence="1">Multi-ubiquitin domain-containing protein</fullName>
    </recommendedName>
</protein>
<proteinExistence type="predicted"/>